<proteinExistence type="predicted"/>
<dbReference type="Proteomes" id="UP000887574">
    <property type="component" value="Unplaced"/>
</dbReference>
<accession>A0A915DTX7</accession>
<sequence length="99" mass="11684">MVFELPNYFLEHKIVRKAKEKEEIHFGRTPGYKTSHVLPEPFSNGRFNLFFKDKKVGCLEYEKDDEDENVLKVVMLQIDDGHEKFFTAINYSKNLKQVG</sequence>
<reference evidence="2" key="1">
    <citation type="submission" date="2022-11" db="UniProtKB">
        <authorList>
            <consortium name="WormBaseParasite"/>
        </authorList>
    </citation>
    <scope>IDENTIFICATION</scope>
</reference>
<keyword evidence="1" id="KW-1185">Reference proteome</keyword>
<evidence type="ECO:0000313" key="2">
    <source>
        <dbReference type="WBParaSite" id="jg22788"/>
    </source>
</evidence>
<evidence type="ECO:0000313" key="1">
    <source>
        <dbReference type="Proteomes" id="UP000887574"/>
    </source>
</evidence>
<name>A0A915DTX7_9BILA</name>
<organism evidence="1 2">
    <name type="scientific">Ditylenchus dipsaci</name>
    <dbReference type="NCBI Taxonomy" id="166011"/>
    <lineage>
        <taxon>Eukaryota</taxon>
        <taxon>Metazoa</taxon>
        <taxon>Ecdysozoa</taxon>
        <taxon>Nematoda</taxon>
        <taxon>Chromadorea</taxon>
        <taxon>Rhabditida</taxon>
        <taxon>Tylenchina</taxon>
        <taxon>Tylenchomorpha</taxon>
        <taxon>Sphaerularioidea</taxon>
        <taxon>Anguinidae</taxon>
        <taxon>Anguininae</taxon>
        <taxon>Ditylenchus</taxon>
    </lineage>
</organism>
<protein>
    <submittedName>
        <fullName evidence="2">Uncharacterized protein</fullName>
    </submittedName>
</protein>
<dbReference type="AlphaFoldDB" id="A0A915DTX7"/>
<dbReference type="WBParaSite" id="jg22788">
    <property type="protein sequence ID" value="jg22788"/>
    <property type="gene ID" value="jg22788"/>
</dbReference>